<reference evidence="3" key="1">
    <citation type="submission" date="2011-08" db="EMBL/GenBank/DDBJ databases">
        <authorList>
            <person name="Rombauts S."/>
        </authorList>
    </citation>
    <scope>NUCLEOTIDE SEQUENCE</scope>
    <source>
        <strain evidence="3">London</strain>
    </source>
</reference>
<evidence type="ECO:0000313" key="3">
    <source>
        <dbReference type="Proteomes" id="UP000015104"/>
    </source>
</evidence>
<dbReference type="Proteomes" id="UP000015104">
    <property type="component" value="Unassembled WGS sequence"/>
</dbReference>
<sequence>MSDLQGAMIRDLLGCLKPYGKVAKKKRGRPRKSPVIKKSVSQPGLVEYLSQKGVSSTIVNDADSFCELTKRINNNMNDELIYVLVFATNSELAAIEIFILLINEMKLESCKHEESFYIRFRCNQHSFVGRVMMKAKSLHDVQSNTKEVMNRVSKLPGYAVLKPKVMISATKETEFMNPDKFDARRLFLKQRLAEKIGTCHEQTGHEVPSSNQVNMDQENQKRFDVFTLPSDQESEVEAREKSHKKSRVHKFSKLKVITKIRDQRVQLSKATEINIVQLIDKLREIAPTLPASEHGTIFMKSLFQLIIEINTKLNCFKETRSHETSIPLDREIKISKAHGKEEIKLNDRMNLPLLAYAKAIDADKPHLVVSRIIRFCFDTDFKLNCELNEEPNESNFLYRLGNSNLEGMERVEDGRDILDMIIEHAHMVKEYSSMSSQSYRESMQQVTKALYDCKRREIDRLEKVLEQERHGKQDFNQEDDTVEIQYEDLEAIHDKHDNLATNLLTPSFSFHSI</sequence>
<dbReference type="EnsemblMetazoa" id="tetur19g01750.1">
    <property type="protein sequence ID" value="tetur19g01750.1"/>
    <property type="gene ID" value="tetur19g01750"/>
</dbReference>
<keyword evidence="1" id="KW-1133">Transmembrane helix</keyword>
<dbReference type="EMBL" id="CAEY01000422">
    <property type="status" value="NOT_ANNOTATED_CDS"/>
    <property type="molecule type" value="Genomic_DNA"/>
</dbReference>
<keyword evidence="1" id="KW-0812">Transmembrane</keyword>
<protein>
    <submittedName>
        <fullName evidence="2">Uncharacterized protein</fullName>
    </submittedName>
</protein>
<evidence type="ECO:0000313" key="2">
    <source>
        <dbReference type="EnsemblMetazoa" id="tetur19g01750.1"/>
    </source>
</evidence>
<dbReference type="AlphaFoldDB" id="T1KS40"/>
<name>T1KS40_TETUR</name>
<keyword evidence="1" id="KW-0472">Membrane</keyword>
<feature type="transmembrane region" description="Helical" evidence="1">
    <location>
        <begin position="80"/>
        <end position="102"/>
    </location>
</feature>
<keyword evidence="3" id="KW-1185">Reference proteome</keyword>
<evidence type="ECO:0000256" key="1">
    <source>
        <dbReference type="SAM" id="Phobius"/>
    </source>
</evidence>
<reference evidence="2" key="2">
    <citation type="submission" date="2015-06" db="UniProtKB">
        <authorList>
            <consortium name="EnsemblMetazoa"/>
        </authorList>
    </citation>
    <scope>IDENTIFICATION</scope>
</reference>
<organism evidence="2 3">
    <name type="scientific">Tetranychus urticae</name>
    <name type="common">Two-spotted spider mite</name>
    <dbReference type="NCBI Taxonomy" id="32264"/>
    <lineage>
        <taxon>Eukaryota</taxon>
        <taxon>Metazoa</taxon>
        <taxon>Ecdysozoa</taxon>
        <taxon>Arthropoda</taxon>
        <taxon>Chelicerata</taxon>
        <taxon>Arachnida</taxon>
        <taxon>Acari</taxon>
        <taxon>Acariformes</taxon>
        <taxon>Trombidiformes</taxon>
        <taxon>Prostigmata</taxon>
        <taxon>Eleutherengona</taxon>
        <taxon>Raphignathae</taxon>
        <taxon>Tetranychoidea</taxon>
        <taxon>Tetranychidae</taxon>
        <taxon>Tetranychus</taxon>
    </lineage>
</organism>
<proteinExistence type="predicted"/>
<dbReference type="HOGENOM" id="CLU_531380_0_0_1"/>
<accession>T1KS40</accession>